<keyword evidence="4" id="KW-0472">Membrane</keyword>
<dbReference type="Proteomes" id="UP001295423">
    <property type="component" value="Unassembled WGS sequence"/>
</dbReference>
<dbReference type="AlphaFoldDB" id="A0AAD2G092"/>
<evidence type="ECO:0000256" key="1">
    <source>
        <dbReference type="ARBA" id="ARBA00004141"/>
    </source>
</evidence>
<accession>A0AAD2G092</accession>
<dbReference type="GO" id="GO:0005886">
    <property type="term" value="C:plasma membrane"/>
    <property type="evidence" value="ECO:0007669"/>
    <property type="project" value="TreeGrafter"/>
</dbReference>
<feature type="region of interest" description="Disordered" evidence="3">
    <location>
        <begin position="139"/>
        <end position="184"/>
    </location>
</feature>
<evidence type="ECO:0000256" key="3">
    <source>
        <dbReference type="SAM" id="MobiDB-lite"/>
    </source>
</evidence>
<feature type="transmembrane region" description="Helical" evidence="4">
    <location>
        <begin position="758"/>
        <end position="780"/>
    </location>
</feature>
<feature type="region of interest" description="Disordered" evidence="3">
    <location>
        <begin position="223"/>
        <end position="307"/>
    </location>
</feature>
<comment type="caution">
    <text evidence="6">The sequence shown here is derived from an EMBL/GenBank/DDBJ whole genome shotgun (WGS) entry which is preliminary data.</text>
</comment>
<proteinExistence type="inferred from homology"/>
<dbReference type="GO" id="GO:0006820">
    <property type="term" value="P:monoatomic anion transport"/>
    <property type="evidence" value="ECO:0007669"/>
    <property type="project" value="TreeGrafter"/>
</dbReference>
<dbReference type="Pfam" id="PF00924">
    <property type="entry name" value="MS_channel_2nd"/>
    <property type="match status" value="1"/>
</dbReference>
<feature type="compositionally biased region" description="Basic and acidic residues" evidence="3">
    <location>
        <begin position="272"/>
        <end position="293"/>
    </location>
</feature>
<comment type="similarity">
    <text evidence="2">Belongs to the MscS (TC 1.A.23) family.</text>
</comment>
<evidence type="ECO:0000256" key="2">
    <source>
        <dbReference type="ARBA" id="ARBA00008017"/>
    </source>
</evidence>
<feature type="compositionally biased region" description="Basic and acidic residues" evidence="3">
    <location>
        <begin position="77"/>
        <end position="94"/>
    </location>
</feature>
<evidence type="ECO:0000256" key="4">
    <source>
        <dbReference type="SAM" id="Phobius"/>
    </source>
</evidence>
<evidence type="ECO:0000259" key="5">
    <source>
        <dbReference type="Pfam" id="PF00924"/>
    </source>
</evidence>
<feature type="transmembrane region" description="Helical" evidence="4">
    <location>
        <begin position="371"/>
        <end position="397"/>
    </location>
</feature>
<feature type="compositionally biased region" description="Basic and acidic residues" evidence="3">
    <location>
        <begin position="139"/>
        <end position="152"/>
    </location>
</feature>
<comment type="subcellular location">
    <subcellularLocation>
        <location evidence="1">Membrane</location>
        <topology evidence="1">Multi-pass membrane protein</topology>
    </subcellularLocation>
</comment>
<dbReference type="PANTHER" id="PTHR31618">
    <property type="entry name" value="MECHANOSENSITIVE ION CHANNEL PROTEIN 5"/>
    <property type="match status" value="1"/>
</dbReference>
<feature type="transmembrane region" description="Helical" evidence="4">
    <location>
        <begin position="732"/>
        <end position="752"/>
    </location>
</feature>
<keyword evidence="4" id="KW-1133">Transmembrane helix</keyword>
<dbReference type="PANTHER" id="PTHR31618:SF1">
    <property type="entry name" value="EF-HAND DOMAIN-CONTAINING PROTEIN"/>
    <property type="match status" value="1"/>
</dbReference>
<keyword evidence="4" id="KW-0812">Transmembrane</keyword>
<keyword evidence="7" id="KW-1185">Reference proteome</keyword>
<reference evidence="6" key="1">
    <citation type="submission" date="2023-08" db="EMBL/GenBank/DDBJ databases">
        <authorList>
            <person name="Audoor S."/>
            <person name="Bilcke G."/>
        </authorList>
    </citation>
    <scope>NUCLEOTIDE SEQUENCE</scope>
</reference>
<dbReference type="InterPro" id="IPR016688">
    <property type="entry name" value="MscS-like_plants/fungi"/>
</dbReference>
<feature type="domain" description="Mechanosensitive ion channel MscS" evidence="5">
    <location>
        <begin position="784"/>
        <end position="853"/>
    </location>
</feature>
<dbReference type="InterPro" id="IPR006685">
    <property type="entry name" value="MscS_channel_2nd"/>
</dbReference>
<feature type="transmembrane region" description="Helical" evidence="4">
    <location>
        <begin position="474"/>
        <end position="491"/>
    </location>
</feature>
<feature type="region of interest" description="Disordered" evidence="3">
    <location>
        <begin position="974"/>
        <end position="998"/>
    </location>
</feature>
<dbReference type="EMBL" id="CAKOGP040001947">
    <property type="protein sequence ID" value="CAJ1957656.1"/>
    <property type="molecule type" value="Genomic_DNA"/>
</dbReference>
<protein>
    <recommendedName>
        <fullName evidence="5">Mechanosensitive ion channel MscS domain-containing protein</fullName>
    </recommendedName>
</protein>
<name>A0AAD2G092_9STRA</name>
<feature type="transmembrane region" description="Helical" evidence="4">
    <location>
        <begin position="340"/>
        <end position="359"/>
    </location>
</feature>
<feature type="transmembrane region" description="Helical" evidence="4">
    <location>
        <begin position="434"/>
        <end position="453"/>
    </location>
</feature>
<dbReference type="GO" id="GO:0008381">
    <property type="term" value="F:mechanosensitive monoatomic ion channel activity"/>
    <property type="evidence" value="ECO:0007669"/>
    <property type="project" value="TreeGrafter"/>
</dbReference>
<gene>
    <name evidence="6" type="ORF">CYCCA115_LOCUS16819</name>
</gene>
<evidence type="ECO:0000313" key="7">
    <source>
        <dbReference type="Proteomes" id="UP001295423"/>
    </source>
</evidence>
<feature type="compositionally biased region" description="Basic and acidic residues" evidence="3">
    <location>
        <begin position="162"/>
        <end position="171"/>
    </location>
</feature>
<feature type="compositionally biased region" description="Polar residues" evidence="3">
    <location>
        <begin position="15"/>
        <end position="28"/>
    </location>
</feature>
<evidence type="ECO:0000313" key="6">
    <source>
        <dbReference type="EMBL" id="CAJ1957656.1"/>
    </source>
</evidence>
<sequence length="1012" mass="113398">MEEVPSTIAVVDDASANSSEDTTRSNNRFADGGHARRGNSNVSDLMDPPQQASIGKPSLSRDVSMEEDARQSLAESARLRMEHNRMEESEKQKVTLDGLLQNNQYEHEATTHILTALEGQLGSSHAFETSVLEGISDEASKALEESSSRSDQKSSASRSPSRRTDDQDRKPLLRSRHQRELSVDDQLADLADQMFDYGFHIAPDQEDPSVAPHSDFDRNAQLAFGAPEKGNGRPRRRLFSGDKTLEPVEEDGPSESMNEDRRSSYDGVVDLEDPKATKDTSKRTPKKSSRDSSRLSASDPNGEKSHHLFGDMAEKVKNDMGAWKSLFRPEKATIKKYARLMLYIALPLVGVAGLLYYFVDNPMTSGSEGPSVSWVLLFVVRLWVTLTLALAIQALVIDLLCVQTRIIPRLVGPLFTLWIIQSRGWPFVLSTWSILNFLMLYGKGAFAAHWLFWQDTISIFNETNPAGNVVNGDLYRVILTMCAIVPVAVSVKRLAVGLFLGRQSFLHFGEALAKVMDKMLLVSQVAKLATRMEKQKLQRRSTAPGAPGEQKANEMAVYRDLLDHDDDGSSTKNGTVLNLVESEKNKLAQILDRWEEPERRSTVHKKASIAAVLRFRNALALIHDDYPFSFAFGLANKRNACIESAHNIFLQLLSEGETNVEFETIAASLAVREGHLLSPERVKSLIRVFRPNRDGSLSLLDFVKSVDAVYKEFRLLQASIDNSAQIDRAFEAIFNAVFYVIMTVIITSQLGFDPMALFLSLSSVLLAFAFVIGPAASKYFEGILFILIRRPYNIGDLINASHIESTTSLMGSSGWIVQNVTLFETTMCWLPTLETATVANGALASSRIVNWARSPNARFTIFLFFPIETKYETLTLFRGAIEEYMKARPRKWLAFNSFRVLDIVTDKGYMRVELRVQHREAWQNPPAIYDSRGNLVSFCNEVQKLLGMQYKMPPIPIDVRAEHSLESLDAAVKRGERHPSDGVAESKGESTQQEEMHEKFREAAQNKHKMYF</sequence>
<feature type="region of interest" description="Disordered" evidence="3">
    <location>
        <begin position="1"/>
        <end position="94"/>
    </location>
</feature>
<organism evidence="6 7">
    <name type="scientific">Cylindrotheca closterium</name>
    <dbReference type="NCBI Taxonomy" id="2856"/>
    <lineage>
        <taxon>Eukaryota</taxon>
        <taxon>Sar</taxon>
        <taxon>Stramenopiles</taxon>
        <taxon>Ochrophyta</taxon>
        <taxon>Bacillariophyta</taxon>
        <taxon>Bacillariophyceae</taxon>
        <taxon>Bacillariophycidae</taxon>
        <taxon>Bacillariales</taxon>
        <taxon>Bacillariaceae</taxon>
        <taxon>Cylindrotheca</taxon>
    </lineage>
</organism>